<evidence type="ECO:0000259" key="7">
    <source>
        <dbReference type="Pfam" id="PF07980"/>
    </source>
</evidence>
<feature type="domain" description="RagB/SusD" evidence="7">
    <location>
        <begin position="335"/>
        <end position="582"/>
    </location>
</feature>
<dbReference type="PROSITE" id="PS51257">
    <property type="entry name" value="PROKAR_LIPOPROTEIN"/>
    <property type="match status" value="1"/>
</dbReference>
<evidence type="ECO:0000256" key="1">
    <source>
        <dbReference type="ARBA" id="ARBA00004442"/>
    </source>
</evidence>
<evidence type="ECO:0000313" key="9">
    <source>
        <dbReference type="EMBL" id="BFO71360.1"/>
    </source>
</evidence>
<dbReference type="SUPFAM" id="SSF48452">
    <property type="entry name" value="TPR-like"/>
    <property type="match status" value="1"/>
</dbReference>
<reference evidence="9" key="1">
    <citation type="submission" date="2024-07" db="EMBL/GenBank/DDBJ databases">
        <title>Complete genome sequence of Prevotella sp. YM-2024 GTC17253.</title>
        <authorList>
            <person name="Hayashi M."/>
            <person name="Muto Y."/>
            <person name="Tanaka K."/>
            <person name="Niwa H."/>
        </authorList>
    </citation>
    <scope>NUCLEOTIDE SEQUENCE</scope>
    <source>
        <strain evidence="9">GTC17253</strain>
    </source>
</reference>
<feature type="domain" description="SusD-like N-terminal" evidence="8">
    <location>
        <begin position="91"/>
        <end position="234"/>
    </location>
</feature>
<feature type="chain" id="PRO_5044250678" evidence="6">
    <location>
        <begin position="24"/>
        <end position="586"/>
    </location>
</feature>
<gene>
    <name evidence="9" type="ORF">GTC17253_13260</name>
</gene>
<dbReference type="GO" id="GO:0009279">
    <property type="term" value="C:cell outer membrane"/>
    <property type="evidence" value="ECO:0007669"/>
    <property type="project" value="UniProtKB-SubCell"/>
</dbReference>
<dbReference type="InterPro" id="IPR033985">
    <property type="entry name" value="SusD-like_N"/>
</dbReference>
<keyword evidence="3 6" id="KW-0732">Signal</keyword>
<evidence type="ECO:0000256" key="2">
    <source>
        <dbReference type="ARBA" id="ARBA00006275"/>
    </source>
</evidence>
<dbReference type="Gene3D" id="1.25.40.390">
    <property type="match status" value="1"/>
</dbReference>
<keyword evidence="5" id="KW-0998">Cell outer membrane</keyword>
<evidence type="ECO:0000256" key="5">
    <source>
        <dbReference type="ARBA" id="ARBA00023237"/>
    </source>
</evidence>
<comment type="similarity">
    <text evidence="2">Belongs to the SusD family.</text>
</comment>
<feature type="signal peptide" evidence="6">
    <location>
        <begin position="1"/>
        <end position="23"/>
    </location>
</feature>
<evidence type="ECO:0000256" key="4">
    <source>
        <dbReference type="ARBA" id="ARBA00023136"/>
    </source>
</evidence>
<sequence length="586" mass="67030">MNKIRTYLLNAASLLTLATGFTGCDNLFHDAPVDKLAEPSIWKSPLLLDEYTMPWYRNMHTGFNIFMSTSWLLRSMSQPFPAWYSDQLTYSMSTWGRTGFADEQAGKETAITRTGSSTWGSCYEMIQHINRLLANQSGIVDGASKQRILGEAHFFRGYYYYMLLRRFGAPMLIDHLYDPLNDNEKFPRSSYEKMAEFIASEAQQAADLLPAKYESQDVGRVTKGAAMMLKAKVYFWVGSPQFQNKDKEYYGFSGDRSKEMMQKAAAAYEQLVKSGLYSLMPVTGSTETAIADSYNKIFLTKNSAESIMEVHHSDAGIVEEFGHRLDEDAAPPFLNGTRCAYVPTQNHVDEYGMRDGKTLDPQHPFDNRDYRFYANILYDGSSFRNHVMDIHYTMDGKKKVAGVDLTKYGTDRNAGVTRTGYYMRKFLDPTTSLFGDSKYGSKQNYIIWRYAEALLDYAEASFRTGNTTLALNLVNQVRKRVHMSELTGITLEQILNERRVELAFEETTYWDYLRLGTAVDKLNGANNPLRGMEIVEAADGTKTYKVSDLKSQKTERVFRSSQNYYPIPWSEVRYHGFDQNADWNEK</sequence>
<proteinExistence type="inferred from homology"/>
<evidence type="ECO:0000256" key="3">
    <source>
        <dbReference type="ARBA" id="ARBA00022729"/>
    </source>
</evidence>
<evidence type="ECO:0000259" key="8">
    <source>
        <dbReference type="Pfam" id="PF14322"/>
    </source>
</evidence>
<organism evidence="9">
    <name type="scientific">Prevotella sp. GTC17253</name>
    <dbReference type="NCBI Taxonomy" id="3236793"/>
    <lineage>
        <taxon>Bacteria</taxon>
        <taxon>Pseudomonadati</taxon>
        <taxon>Bacteroidota</taxon>
        <taxon>Bacteroidia</taxon>
        <taxon>Bacteroidales</taxon>
        <taxon>Prevotellaceae</taxon>
        <taxon>Prevotella</taxon>
    </lineage>
</organism>
<keyword evidence="4" id="KW-0472">Membrane</keyword>
<dbReference type="AlphaFoldDB" id="A0AB33ITF9"/>
<dbReference type="Pfam" id="PF07980">
    <property type="entry name" value="SusD_RagB"/>
    <property type="match status" value="1"/>
</dbReference>
<accession>A0AB33ITF9</accession>
<protein>
    <submittedName>
        <fullName evidence="9">RagB/SusD family nutrient uptake outer membrane protein</fullName>
    </submittedName>
</protein>
<evidence type="ECO:0000256" key="6">
    <source>
        <dbReference type="SAM" id="SignalP"/>
    </source>
</evidence>
<dbReference type="Pfam" id="PF14322">
    <property type="entry name" value="SusD-like_3"/>
    <property type="match status" value="1"/>
</dbReference>
<dbReference type="InterPro" id="IPR012944">
    <property type="entry name" value="SusD_RagB_dom"/>
</dbReference>
<dbReference type="InterPro" id="IPR011990">
    <property type="entry name" value="TPR-like_helical_dom_sf"/>
</dbReference>
<dbReference type="EMBL" id="AP035785">
    <property type="protein sequence ID" value="BFO71360.1"/>
    <property type="molecule type" value="Genomic_DNA"/>
</dbReference>
<comment type="subcellular location">
    <subcellularLocation>
        <location evidence="1">Cell outer membrane</location>
    </subcellularLocation>
</comment>
<name>A0AB33ITF9_9BACT</name>